<gene>
    <name evidence="2" type="ORF">CGPG_00076</name>
    <name evidence="3" type="ORF">PhiST_gp031</name>
</gene>
<reference evidence="4" key="3">
    <citation type="submission" date="2013-03" db="EMBL/GenBank/DDBJ databases">
        <title>The Cellulophaga phages: a novel, diverse, and globally ubiquitous model system.</title>
        <authorList>
            <person name="Holmfeldt K."/>
            <person name="Solonenko N."/>
            <person name="Shah M."/>
            <person name="Corrier K."/>
            <person name="Riemann L."/>
            <person name="VerBerkmoes N.C."/>
            <person name="Sullivan M.B."/>
        </authorList>
    </citation>
    <scope>NUCLEOTIDE SEQUENCE [LARGE SCALE GENOMIC DNA]</scope>
</reference>
<evidence type="ECO:0000256" key="1">
    <source>
        <dbReference type="SAM" id="Phobius"/>
    </source>
</evidence>
<keyword evidence="1" id="KW-1133">Transmembrane helix</keyword>
<keyword evidence="5" id="KW-1185">Reference proteome</keyword>
<dbReference type="EMBL" id="KC821604">
    <property type="protein sequence ID" value="AGO47170.1"/>
    <property type="molecule type" value="Genomic_DNA"/>
</dbReference>
<dbReference type="Proteomes" id="UP000203074">
    <property type="component" value="Segment"/>
</dbReference>
<name>M4T1U1_9CAUD</name>
<evidence type="ECO:0000313" key="3">
    <source>
        <dbReference type="EMBL" id="AGO47170.1"/>
    </source>
</evidence>
<proteinExistence type="predicted"/>
<keyword evidence="1" id="KW-0472">Membrane</keyword>
<evidence type="ECO:0000313" key="2">
    <source>
        <dbReference type="EMBL" id="AGH56774.1"/>
    </source>
</evidence>
<organism evidence="2 5">
    <name type="scientific">Cellulophaga phage phiST</name>
    <dbReference type="NCBI Taxonomy" id="756282"/>
    <lineage>
        <taxon>Viruses</taxon>
        <taxon>Duplodnaviria</taxon>
        <taxon>Heunggongvirae</taxon>
        <taxon>Uroviricota</taxon>
        <taxon>Caudoviricetes</taxon>
        <taxon>Cbastvirus</taxon>
        <taxon>Cbastvirus ST</taxon>
    </lineage>
</organism>
<dbReference type="RefSeq" id="YP_007673457.1">
    <property type="nucleotide sequence ID" value="NC_020842.1"/>
</dbReference>
<sequence length="102" mass="11498">MQAEIAKELISTNDATITGILLAFISILLVGIGFLWKEVQKLQEYIRSQDKANLEMLSALARSSETLGSDMNYIKDYTIEIKPKINQVLEIIQKRLDNGRNG</sequence>
<evidence type="ECO:0000313" key="4">
    <source>
        <dbReference type="Proteomes" id="UP000014729"/>
    </source>
</evidence>
<feature type="transmembrane region" description="Helical" evidence="1">
    <location>
        <begin position="15"/>
        <end position="36"/>
    </location>
</feature>
<dbReference type="Proteomes" id="UP000014729">
    <property type="component" value="Segment"/>
</dbReference>
<dbReference type="EMBL" id="HQ634192">
    <property type="protein sequence ID" value="AGH56774.1"/>
    <property type="molecule type" value="Genomic_DNA"/>
</dbReference>
<protein>
    <submittedName>
        <fullName evidence="2">Uncharacterized protein</fullName>
    </submittedName>
</protein>
<dbReference type="KEGG" id="vg:15009974"/>
<reference evidence="3 4" key="2">
    <citation type="journal article" date="2013" name="Proc. Natl. Acad. Sci. U.S.A.">
        <title>Twelve previously unknown phage genera are ubiquitous in global oceans.</title>
        <authorList>
            <person name="Holmfeldt K."/>
            <person name="Solonenko N."/>
            <person name="Shah M."/>
            <person name="Corrier K."/>
            <person name="Riemann L."/>
            <person name="Verberkmoes N.C."/>
            <person name="Sullivan M.B."/>
        </authorList>
    </citation>
    <scope>NUCLEOTIDE SEQUENCE [LARGE SCALE GENOMIC DNA]</scope>
    <source>
        <strain evidence="3">PhiST</strain>
    </source>
</reference>
<evidence type="ECO:0000313" key="5">
    <source>
        <dbReference type="Proteomes" id="UP000203074"/>
    </source>
</evidence>
<accession>M4T1U1</accession>
<keyword evidence="1" id="KW-0812">Transmembrane</keyword>
<reference evidence="2 5" key="1">
    <citation type="submission" date="2010-11" db="EMBL/GenBank/DDBJ databases">
        <title>The Genome Sequence of Cellulophaga phage phiST.</title>
        <authorList>
            <consortium name="The Broad Institute Genome Sequencing Platform"/>
            <person name="Henn M.R."/>
            <person name="Reimann L."/>
            <person name="Holmfelt K."/>
            <person name="Levin J."/>
            <person name="Malboeuf C."/>
            <person name="Casali M."/>
            <person name="Russ C."/>
            <person name="Lennon N."/>
            <person name="Chapman S.B."/>
            <person name="Erlich R."/>
            <person name="Young S.K."/>
            <person name="Yandava C."/>
            <person name="Zeng Q."/>
            <person name="Alvarado L."/>
            <person name="Anderson S."/>
            <person name="Berlin A."/>
            <person name="Chen Z."/>
            <person name="Freedman E."/>
            <person name="Gellesch M."/>
            <person name="Goldberg J."/>
            <person name="Green L."/>
            <person name="Griggs A."/>
            <person name="Gujja S."/>
            <person name="Heilman E.R."/>
            <person name="Heiman D."/>
            <person name="Hollinger A."/>
            <person name="Howarth C."/>
            <person name="Larson L."/>
            <person name="Mehta T."/>
            <person name="Pearson M."/>
            <person name="Roberts A."/>
            <person name="Ryan E."/>
            <person name="Saif S."/>
            <person name="Shea T."/>
            <person name="Shenoy N."/>
            <person name="Sisk P."/>
            <person name="Stolte C."/>
            <person name="Sykes S."/>
            <person name="White J."/>
            <person name="Haas B."/>
            <person name="Nusbaum C."/>
            <person name="Birren B."/>
        </authorList>
    </citation>
    <scope>NUCLEOTIDE SEQUENCE [LARGE SCALE GENOMIC DNA]</scope>
    <source>
        <strain evidence="2">PhiST</strain>
        <strain evidence="5">phiST</strain>
    </source>
</reference>
<dbReference type="GeneID" id="15009974"/>